<evidence type="ECO:0000313" key="9">
    <source>
        <dbReference type="Proteomes" id="UP000612746"/>
    </source>
</evidence>
<protein>
    <submittedName>
        <fullName evidence="8">Uncharacterized protein</fullName>
    </submittedName>
</protein>
<dbReference type="Proteomes" id="UP000612746">
    <property type="component" value="Unassembled WGS sequence"/>
</dbReference>
<dbReference type="Pfam" id="PF22770">
    <property type="entry name" value="POP1_C"/>
    <property type="match status" value="1"/>
</dbReference>
<keyword evidence="3" id="KW-0539">Nucleus</keyword>
<dbReference type="GO" id="GO:0005655">
    <property type="term" value="C:nucleolar ribonuclease P complex"/>
    <property type="evidence" value="ECO:0007669"/>
    <property type="project" value="InterPro"/>
</dbReference>
<proteinExistence type="predicted"/>
<evidence type="ECO:0000256" key="3">
    <source>
        <dbReference type="ARBA" id="ARBA00023242"/>
    </source>
</evidence>
<dbReference type="InterPro" id="IPR009723">
    <property type="entry name" value="Pop1_N"/>
</dbReference>
<feature type="region of interest" description="Disordered" evidence="4">
    <location>
        <begin position="110"/>
        <end position="136"/>
    </location>
</feature>
<organism evidence="8 9">
    <name type="scientific">Umbelopsis vinacea</name>
    <dbReference type="NCBI Taxonomy" id="44442"/>
    <lineage>
        <taxon>Eukaryota</taxon>
        <taxon>Fungi</taxon>
        <taxon>Fungi incertae sedis</taxon>
        <taxon>Mucoromycota</taxon>
        <taxon>Mucoromycotina</taxon>
        <taxon>Umbelopsidomycetes</taxon>
        <taxon>Umbelopsidales</taxon>
        <taxon>Umbelopsidaceae</taxon>
        <taxon>Umbelopsis</taxon>
    </lineage>
</organism>
<dbReference type="OrthoDB" id="442863at2759"/>
<feature type="non-terminal residue" evidence="8">
    <location>
        <position position="1"/>
    </location>
</feature>
<comment type="subcellular location">
    <subcellularLocation>
        <location evidence="1">Nucleus</location>
    </subcellularLocation>
</comment>
<dbReference type="Pfam" id="PF06978">
    <property type="entry name" value="POP1_N"/>
    <property type="match status" value="2"/>
</dbReference>
<gene>
    <name evidence="8" type="ORF">INT44_003771</name>
</gene>
<dbReference type="EMBL" id="JAEPRA010000009">
    <property type="protein sequence ID" value="KAG2180764.1"/>
    <property type="molecule type" value="Genomic_DNA"/>
</dbReference>
<feature type="domain" description="POP1 C-terminal" evidence="7">
    <location>
        <begin position="719"/>
        <end position="767"/>
    </location>
</feature>
<name>A0A8H7PUE6_9FUNG</name>
<evidence type="ECO:0000256" key="4">
    <source>
        <dbReference type="SAM" id="MobiDB-lite"/>
    </source>
</evidence>
<dbReference type="SUPFAM" id="SSF103025">
    <property type="entry name" value="Folate-binding domain"/>
    <property type="match status" value="1"/>
</dbReference>
<keyword evidence="2" id="KW-0819">tRNA processing</keyword>
<comment type="caution">
    <text evidence="8">The sequence shown here is derived from an EMBL/GenBank/DDBJ whole genome shotgun (WGS) entry which is preliminary data.</text>
</comment>
<dbReference type="PANTHER" id="PTHR22731:SF3">
    <property type="entry name" value="RIBONUCLEASES P_MRP PROTEIN SUBUNIT POP1"/>
    <property type="match status" value="1"/>
</dbReference>
<dbReference type="GO" id="GO:0001682">
    <property type="term" value="P:tRNA 5'-leader removal"/>
    <property type="evidence" value="ECO:0007669"/>
    <property type="project" value="InterPro"/>
</dbReference>
<keyword evidence="9" id="KW-1185">Reference proteome</keyword>
<feature type="region of interest" description="Disordered" evidence="4">
    <location>
        <begin position="1"/>
        <end position="33"/>
    </location>
</feature>
<feature type="domain" description="Pop1 N-terminal" evidence="5">
    <location>
        <begin position="143"/>
        <end position="209"/>
    </location>
</feature>
<dbReference type="Pfam" id="PF08170">
    <property type="entry name" value="POPLD"/>
    <property type="match status" value="1"/>
</dbReference>
<reference evidence="8" key="1">
    <citation type="submission" date="2020-12" db="EMBL/GenBank/DDBJ databases">
        <title>Metabolic potential, ecology and presence of endohyphal bacteria is reflected in genomic diversity of Mucoromycotina.</title>
        <authorList>
            <person name="Muszewska A."/>
            <person name="Okrasinska A."/>
            <person name="Steczkiewicz K."/>
            <person name="Drgas O."/>
            <person name="Orlowska M."/>
            <person name="Perlinska-Lenart U."/>
            <person name="Aleksandrzak-Piekarczyk T."/>
            <person name="Szatraj K."/>
            <person name="Zielenkiewicz U."/>
            <person name="Pilsyk S."/>
            <person name="Malc E."/>
            <person name="Mieczkowski P."/>
            <person name="Kruszewska J.S."/>
            <person name="Biernat P."/>
            <person name="Pawlowska J."/>
        </authorList>
    </citation>
    <scope>NUCLEOTIDE SEQUENCE</scope>
    <source>
        <strain evidence="8">WA0000051536</strain>
    </source>
</reference>
<evidence type="ECO:0000256" key="2">
    <source>
        <dbReference type="ARBA" id="ARBA00022694"/>
    </source>
</evidence>
<evidence type="ECO:0000256" key="1">
    <source>
        <dbReference type="ARBA" id="ARBA00004123"/>
    </source>
</evidence>
<accession>A0A8H7PUE6</accession>
<feature type="domain" description="Pop1 N-terminal" evidence="5">
    <location>
        <begin position="59"/>
        <end position="137"/>
    </location>
</feature>
<dbReference type="InterPro" id="IPR055079">
    <property type="entry name" value="POP1_C"/>
</dbReference>
<dbReference type="InterPro" id="IPR012590">
    <property type="entry name" value="POPLD_dom"/>
</dbReference>
<dbReference type="Gene3D" id="3.30.1360.120">
    <property type="entry name" value="Probable tRNA modification gtpase trme, domain 1"/>
    <property type="match status" value="1"/>
</dbReference>
<dbReference type="GO" id="GO:0000172">
    <property type="term" value="C:ribonuclease MRP complex"/>
    <property type="evidence" value="ECO:0007669"/>
    <property type="project" value="InterPro"/>
</dbReference>
<dbReference type="InterPro" id="IPR039182">
    <property type="entry name" value="Pop1"/>
</dbReference>
<dbReference type="InterPro" id="IPR027266">
    <property type="entry name" value="TrmE/GcvT-like"/>
</dbReference>
<evidence type="ECO:0000259" key="6">
    <source>
        <dbReference type="Pfam" id="PF08170"/>
    </source>
</evidence>
<evidence type="ECO:0000313" key="8">
    <source>
        <dbReference type="EMBL" id="KAG2180764.1"/>
    </source>
</evidence>
<feature type="domain" description="POPLD" evidence="6">
    <location>
        <begin position="486"/>
        <end position="577"/>
    </location>
</feature>
<sequence length="769" mass="85925">MNDNSRATKRAADSKNLTGRDKKRAKNLAARKINTGGSANAEVGVKGPKVSGPIDVVDFIQARAFEINAMEASIKNASGALNQLAFQSLPRGLRRRAASHNIKRIPVKLREKAKSEMLKGSPPKRTGPPSRRKKRRAATIVEEYLRRQGNKRWLETHTWHAKRMHMKDMWGYRLAEFPNEKSIRATYRASSHLSILHDASYMACLELKGAAEDISRLLAPITDLSLPTVASQRYNKGHRLGHTTLYHYMTYPQNAICPITFLWQQNPSSTVSKLWLWVHPAAFEEAWGCLKEAQEKTQMNDTVVVTDLRDEILMFQLTGPRSTALLHAVLDTVQVDTAAPNGTQRSDTSNANKVWSSFKYLRSSASLPAGAVLGITVQDPRLRFPQKLPRRTNQVPSIDEKDMQHNIASWPSDVASSDLWNEEIREELRKNKIPEVELNVRRSKNLLPGTKLTPTDNDARIPIILAQRGVATHTNTTPSSPEYQSGWNIILPKGWGVSFWKSLVFAGCRTSGLREQHAMHFESGIACYPQDCPDTKAYALWKTEQKTAAEKSWKRKPPAKRLNFAKLGITDPFNADFSGLVSSRVNGDVDMDTGDAPNLWIVRSTQVINALAMSDSAELDSYHAKVISIMDKLYNQRQLDLAKKQPLDLSKALVCIRIVLLDRGTPSINGRIYLVPSSEQYSKYVRRLISGDSKRTKDDDSDSDSDVALVKESNLDMSGLIGYVTTGQYSYCLGKGMAIGNITLDGLVKMHAIDKSQDRKVKLLVLVKG</sequence>
<evidence type="ECO:0000259" key="7">
    <source>
        <dbReference type="Pfam" id="PF22770"/>
    </source>
</evidence>
<evidence type="ECO:0000259" key="5">
    <source>
        <dbReference type="Pfam" id="PF06978"/>
    </source>
</evidence>
<dbReference type="PANTHER" id="PTHR22731">
    <property type="entry name" value="RIBONUCLEASES P/MRP PROTEIN SUBUNIT POP1"/>
    <property type="match status" value="1"/>
</dbReference>
<dbReference type="AlphaFoldDB" id="A0A8H7PUE6"/>